<evidence type="ECO:0000256" key="2">
    <source>
        <dbReference type="ARBA" id="ARBA00013149"/>
    </source>
</evidence>
<dbReference type="PROSITE" id="PS00394">
    <property type="entry name" value="DNA_PHOTOLYASES_1_1"/>
    <property type="match status" value="1"/>
</dbReference>
<name>A0A919E8H9_9PROT</name>
<comment type="similarity">
    <text evidence="10">Belongs to the DNA photolyase family.</text>
</comment>
<evidence type="ECO:0000256" key="10">
    <source>
        <dbReference type="RuleBase" id="RU004182"/>
    </source>
</evidence>
<evidence type="ECO:0000313" key="13">
    <source>
        <dbReference type="Proteomes" id="UP000630923"/>
    </source>
</evidence>
<feature type="binding site" evidence="8">
    <location>
        <position position="191"/>
    </location>
    <ligand>
        <name>FAD</name>
        <dbReference type="ChEBI" id="CHEBI:57692"/>
    </ligand>
</feature>
<comment type="cofactor">
    <cofactor evidence="1">
        <name>(6R)-5,10-methylene-5,6,7,8-tetrahydrofolate</name>
        <dbReference type="ChEBI" id="CHEBI:15636"/>
    </cofactor>
</comment>
<comment type="caution">
    <text evidence="12">The sequence shown here is derived from an EMBL/GenBank/DDBJ whole genome shotgun (WGS) entry which is preliminary data.</text>
</comment>
<gene>
    <name evidence="12" type="primary">phrB</name>
    <name evidence="12" type="ORF">GCM10017044_17590</name>
</gene>
<dbReference type="GO" id="GO:0000719">
    <property type="term" value="P:photoreactive repair"/>
    <property type="evidence" value="ECO:0007669"/>
    <property type="project" value="UniProtKB-ARBA"/>
</dbReference>
<dbReference type="InterPro" id="IPR005101">
    <property type="entry name" value="Cryptochr/Photolyase_FAD-bd"/>
</dbReference>
<organism evidence="12 13">
    <name type="scientific">Kordiimonas sediminis</name>
    <dbReference type="NCBI Taxonomy" id="1735581"/>
    <lineage>
        <taxon>Bacteria</taxon>
        <taxon>Pseudomonadati</taxon>
        <taxon>Pseudomonadota</taxon>
        <taxon>Alphaproteobacteria</taxon>
        <taxon>Kordiimonadales</taxon>
        <taxon>Kordiimonadaceae</taxon>
        <taxon>Kordiimonas</taxon>
    </lineage>
</organism>
<sequence length="440" mass="49884">MPVFILDDAAAGEWSRGSASRAWLHASLKALNEALGGKLATFKGSAEDIIPRLVKDNSIKNIHWNRCYEPWRIDRDMRIKDTLHAMGCTAESHNGSLLWEPWEVQKPDGSPYKVFTPFYKKASQEAAPPARPLPRPDCNFIKADGGCMVDELSLLPKTLDWADTMMSDWEAGEEAAFTRLQEFLEDGLTGYKTGRNFPARANVSRLSPYLHFGEISPRTVWYAALNRPASDDRKHFLSELGWREFSYYLLYHFPTLPRQNFQPKFDAFPWGENEEALKAWQQGQTGFPIIDAGMRELWQTGYMHNRVRMIVASFLVKNLLIDWRHGEDWFWDCLVDADLANNSASWQWVAGSGADAAPYFRIFNPVSQSEKFDLDGSYIRTYVPELQGVPAPYIHTPWTAPKSILTASGVTLGETYPEPICDLALTRSQALAAYQTIKGT</sequence>
<dbReference type="SUPFAM" id="SSF48173">
    <property type="entry name" value="Cryptochrome/photolyase FAD-binding domain"/>
    <property type="match status" value="1"/>
</dbReference>
<accession>A0A919E8H9</accession>
<dbReference type="Gene3D" id="3.40.50.620">
    <property type="entry name" value="HUPs"/>
    <property type="match status" value="1"/>
</dbReference>
<evidence type="ECO:0000256" key="5">
    <source>
        <dbReference type="ARBA" id="ARBA00022827"/>
    </source>
</evidence>
<dbReference type="InterPro" id="IPR006050">
    <property type="entry name" value="DNA_photolyase_N"/>
</dbReference>
<comment type="catalytic activity">
    <reaction evidence="7">
        <text>cyclobutadipyrimidine (in DNA) = 2 pyrimidine residues (in DNA).</text>
        <dbReference type="EC" id="4.1.99.3"/>
    </reaction>
</comment>
<dbReference type="GO" id="GO:0003677">
    <property type="term" value="F:DNA binding"/>
    <property type="evidence" value="ECO:0007669"/>
    <property type="project" value="TreeGrafter"/>
</dbReference>
<proteinExistence type="inferred from homology"/>
<feature type="binding site" evidence="8">
    <location>
        <position position="236"/>
    </location>
    <ligand>
        <name>FAD</name>
        <dbReference type="ChEBI" id="CHEBI:57692"/>
    </ligand>
</feature>
<reference evidence="12" key="2">
    <citation type="submission" date="2020-09" db="EMBL/GenBank/DDBJ databases">
        <authorList>
            <person name="Sun Q."/>
            <person name="Kim S."/>
        </authorList>
    </citation>
    <scope>NUCLEOTIDE SEQUENCE</scope>
    <source>
        <strain evidence="12">KCTC 42590</strain>
    </source>
</reference>
<evidence type="ECO:0000256" key="4">
    <source>
        <dbReference type="ARBA" id="ARBA00022630"/>
    </source>
</evidence>
<dbReference type="FunFam" id="1.10.579.10:FF:000003">
    <property type="entry name" value="Deoxyribodipyrimidine photo-lyase"/>
    <property type="match status" value="1"/>
</dbReference>
<dbReference type="Proteomes" id="UP000630923">
    <property type="component" value="Unassembled WGS sequence"/>
</dbReference>
<dbReference type="Gene3D" id="1.25.40.80">
    <property type="match status" value="1"/>
</dbReference>
<evidence type="ECO:0000256" key="8">
    <source>
        <dbReference type="PIRSR" id="PIRSR602081-1"/>
    </source>
</evidence>
<comment type="cofactor">
    <cofactor evidence="8">
        <name>FAD</name>
        <dbReference type="ChEBI" id="CHEBI:57692"/>
    </cofactor>
    <text evidence="8">Binds 1 FAD per subunit.</text>
</comment>
<evidence type="ECO:0000313" key="12">
    <source>
        <dbReference type="EMBL" id="GHF23533.1"/>
    </source>
</evidence>
<feature type="site" description="Electron transfer via tryptophanyl radical" evidence="9">
    <location>
        <position position="346"/>
    </location>
</feature>
<dbReference type="GO" id="GO:0003904">
    <property type="term" value="F:deoxyribodipyrimidine photo-lyase activity"/>
    <property type="evidence" value="ECO:0007669"/>
    <property type="project" value="UniProtKB-EC"/>
</dbReference>
<dbReference type="PANTHER" id="PTHR11455">
    <property type="entry name" value="CRYPTOCHROME"/>
    <property type="match status" value="1"/>
</dbReference>
<feature type="site" description="Electron transfer via tryptophanyl radical" evidence="9">
    <location>
        <position position="270"/>
    </location>
</feature>
<evidence type="ECO:0000256" key="1">
    <source>
        <dbReference type="ARBA" id="ARBA00001932"/>
    </source>
</evidence>
<feature type="binding site" evidence="8">
    <location>
        <begin position="336"/>
        <end position="338"/>
    </location>
    <ligand>
        <name>FAD</name>
        <dbReference type="ChEBI" id="CHEBI:57692"/>
    </ligand>
</feature>
<dbReference type="InterPro" id="IPR036134">
    <property type="entry name" value="Crypto/Photolyase_FAD-like_sf"/>
</dbReference>
<evidence type="ECO:0000256" key="9">
    <source>
        <dbReference type="PIRSR" id="PIRSR602081-2"/>
    </source>
</evidence>
<feature type="domain" description="Photolyase/cryptochrome alpha/beta" evidence="11">
    <location>
        <begin position="1"/>
        <end position="98"/>
    </location>
</feature>
<dbReference type="InterPro" id="IPR014729">
    <property type="entry name" value="Rossmann-like_a/b/a_fold"/>
</dbReference>
<dbReference type="AlphaFoldDB" id="A0A919E8H9"/>
<keyword evidence="6 10" id="KW-0157">Chromophore</keyword>
<dbReference type="Pfam" id="PF00875">
    <property type="entry name" value="DNA_photolyase"/>
    <property type="match status" value="1"/>
</dbReference>
<dbReference type="Gene3D" id="1.10.579.10">
    <property type="entry name" value="DNA Cyclobutane Dipyrimidine Photolyase, subunit A, domain 3"/>
    <property type="match status" value="1"/>
</dbReference>
<dbReference type="Pfam" id="PF03441">
    <property type="entry name" value="FAD_binding_7"/>
    <property type="match status" value="1"/>
</dbReference>
<dbReference type="SUPFAM" id="SSF52425">
    <property type="entry name" value="Cryptochrome/photolyase, N-terminal domain"/>
    <property type="match status" value="1"/>
</dbReference>
<keyword evidence="4 8" id="KW-0285">Flavoprotein</keyword>
<feature type="site" description="Electron transfer via tryptophanyl radical" evidence="9">
    <location>
        <position position="323"/>
    </location>
</feature>
<evidence type="ECO:0000256" key="3">
    <source>
        <dbReference type="ARBA" id="ARBA00014046"/>
    </source>
</evidence>
<evidence type="ECO:0000256" key="6">
    <source>
        <dbReference type="ARBA" id="ARBA00022991"/>
    </source>
</evidence>
<dbReference type="InterPro" id="IPR002081">
    <property type="entry name" value="Cryptochrome/DNA_photolyase_1"/>
</dbReference>
<dbReference type="GO" id="GO:0071949">
    <property type="term" value="F:FAD binding"/>
    <property type="evidence" value="ECO:0007669"/>
    <property type="project" value="TreeGrafter"/>
</dbReference>
<keyword evidence="13" id="KW-1185">Reference proteome</keyword>
<dbReference type="InterPro" id="IPR036155">
    <property type="entry name" value="Crypto/Photolyase_N_sf"/>
</dbReference>
<evidence type="ECO:0000256" key="7">
    <source>
        <dbReference type="ARBA" id="ARBA00033999"/>
    </source>
</evidence>
<evidence type="ECO:0000259" key="11">
    <source>
        <dbReference type="PROSITE" id="PS51645"/>
    </source>
</evidence>
<dbReference type="InterPro" id="IPR018394">
    <property type="entry name" value="DNA_photolyase_1_CS_C"/>
</dbReference>
<dbReference type="PANTHER" id="PTHR11455:SF9">
    <property type="entry name" value="CRYPTOCHROME CIRCADIAN CLOCK 5 ISOFORM X1"/>
    <property type="match status" value="1"/>
</dbReference>
<dbReference type="EC" id="4.1.99.3" evidence="2"/>
<protein>
    <recommendedName>
        <fullName evidence="3">Deoxyribodipyrimidine photo-lyase</fullName>
        <ecNumber evidence="2">4.1.99.3</ecNumber>
    </recommendedName>
</protein>
<dbReference type="GO" id="GO:0009416">
    <property type="term" value="P:response to light stimulus"/>
    <property type="evidence" value="ECO:0007669"/>
    <property type="project" value="TreeGrafter"/>
</dbReference>
<dbReference type="PROSITE" id="PS00691">
    <property type="entry name" value="DNA_PHOTOLYASES_1_2"/>
    <property type="match status" value="1"/>
</dbReference>
<dbReference type="PROSITE" id="PS51645">
    <property type="entry name" value="PHR_CRY_ALPHA_BETA"/>
    <property type="match status" value="1"/>
</dbReference>
<keyword evidence="5 8" id="KW-0274">FAD</keyword>
<dbReference type="EMBL" id="BNCI01000002">
    <property type="protein sequence ID" value="GHF23533.1"/>
    <property type="molecule type" value="Genomic_DNA"/>
</dbReference>
<dbReference type="PRINTS" id="PR00147">
    <property type="entry name" value="DNAPHOTLYASE"/>
</dbReference>
<reference evidence="12" key="1">
    <citation type="journal article" date="2014" name="Int. J. Syst. Evol. Microbiol.">
        <title>Complete genome sequence of Corynebacterium casei LMG S-19264T (=DSM 44701T), isolated from a smear-ripened cheese.</title>
        <authorList>
            <consortium name="US DOE Joint Genome Institute (JGI-PGF)"/>
            <person name="Walter F."/>
            <person name="Albersmeier A."/>
            <person name="Kalinowski J."/>
            <person name="Ruckert C."/>
        </authorList>
    </citation>
    <scope>NUCLEOTIDE SEQUENCE</scope>
    <source>
        <strain evidence="12">KCTC 42590</strain>
    </source>
</reference>